<keyword evidence="3 5" id="KW-0653">Protein transport</keyword>
<dbReference type="STRING" id="215637.A0A4Q0A3U4"/>
<evidence type="ECO:0000259" key="6">
    <source>
        <dbReference type="Pfam" id="PF02953"/>
    </source>
</evidence>
<comment type="similarity">
    <text evidence="1 5">Belongs to the small Tim family.</text>
</comment>
<comment type="function">
    <text evidence="5">Mitochondrial intermembrane chaperone that participates in the import and insertion of some multi-pass transmembrane proteins into the mitochondrial inner membrane. Also required for the transfer of beta-barrel precursors from the TOM complex to the sorting and assembly machinery (SAM complex) of the outer membrane. Acts as a chaperone-like protein that protects the hydrophobic precursors from aggregation and guide them through the mitochondrial intermembrane space.</text>
</comment>
<name>A0A4Q0A3U4_9FUNG</name>
<feature type="domain" description="Tim10-like" evidence="6">
    <location>
        <begin position="18"/>
        <end position="79"/>
    </location>
</feature>
<dbReference type="SUPFAM" id="SSF144122">
    <property type="entry name" value="Tim10-like"/>
    <property type="match status" value="1"/>
</dbReference>
<evidence type="ECO:0000256" key="3">
    <source>
        <dbReference type="ARBA" id="ARBA00022927"/>
    </source>
</evidence>
<protein>
    <recommendedName>
        <fullName evidence="5">Mitochondrial import inner membrane translocase subunit</fullName>
    </recommendedName>
</protein>
<evidence type="ECO:0000313" key="7">
    <source>
        <dbReference type="EMBL" id="RKP39930.1"/>
    </source>
</evidence>
<keyword evidence="8" id="KW-1185">Reference proteome</keyword>
<dbReference type="InterPro" id="IPR004217">
    <property type="entry name" value="Tim10-like"/>
</dbReference>
<dbReference type="Proteomes" id="UP000268162">
    <property type="component" value="Unassembled WGS sequence"/>
</dbReference>
<keyword evidence="5" id="KW-0813">Transport</keyword>
<dbReference type="AlphaFoldDB" id="A0A4Q0A3U4"/>
<reference evidence="8" key="1">
    <citation type="journal article" date="2018" name="Nat. Microbiol.">
        <title>Leveraging single-cell genomics to expand the fungal tree of life.</title>
        <authorList>
            <person name="Ahrendt S.R."/>
            <person name="Quandt C.A."/>
            <person name="Ciobanu D."/>
            <person name="Clum A."/>
            <person name="Salamov A."/>
            <person name="Andreopoulos B."/>
            <person name="Cheng J.F."/>
            <person name="Woyke T."/>
            <person name="Pelin A."/>
            <person name="Henrissat B."/>
            <person name="Reynolds N.K."/>
            <person name="Benny G.L."/>
            <person name="Smith M.E."/>
            <person name="James T.Y."/>
            <person name="Grigoriev I.V."/>
        </authorList>
    </citation>
    <scope>NUCLEOTIDE SEQUENCE [LARGE SCALE GENOMIC DNA]</scope>
    <source>
        <strain evidence="8">RSA 468</strain>
    </source>
</reference>
<comment type="subunit">
    <text evidence="5">Heterohexamer.</text>
</comment>
<evidence type="ECO:0000256" key="5">
    <source>
        <dbReference type="RuleBase" id="RU367043"/>
    </source>
</evidence>
<evidence type="ECO:0000256" key="2">
    <source>
        <dbReference type="ARBA" id="ARBA00022792"/>
    </source>
</evidence>
<evidence type="ECO:0000313" key="8">
    <source>
        <dbReference type="Proteomes" id="UP000268162"/>
    </source>
</evidence>
<dbReference type="GO" id="GO:0005743">
    <property type="term" value="C:mitochondrial inner membrane"/>
    <property type="evidence" value="ECO:0007669"/>
    <property type="project" value="UniProtKB-SubCell"/>
</dbReference>
<keyword evidence="5" id="KW-1015">Disulfide bond</keyword>
<dbReference type="OrthoDB" id="344165at2759"/>
<gene>
    <name evidence="7" type="ORF">BJ085DRAFT_19053</name>
</gene>
<evidence type="ECO:0000256" key="1">
    <source>
        <dbReference type="ARBA" id="ARBA00006720"/>
    </source>
</evidence>
<evidence type="ECO:0000256" key="4">
    <source>
        <dbReference type="ARBA" id="ARBA00023010"/>
    </source>
</evidence>
<organism evidence="7 8">
    <name type="scientific">Dimargaris cristalligena</name>
    <dbReference type="NCBI Taxonomy" id="215637"/>
    <lineage>
        <taxon>Eukaryota</taxon>
        <taxon>Fungi</taxon>
        <taxon>Fungi incertae sedis</taxon>
        <taxon>Zoopagomycota</taxon>
        <taxon>Kickxellomycotina</taxon>
        <taxon>Dimargaritomycetes</taxon>
        <taxon>Dimargaritales</taxon>
        <taxon>Dimargaritaceae</taxon>
        <taxon>Dimargaris</taxon>
    </lineage>
</organism>
<proteinExistence type="inferred from homology"/>
<accession>A0A4Q0A3U4</accession>
<keyword evidence="5" id="KW-0496">Mitochondrion</keyword>
<dbReference type="EMBL" id="ML002235">
    <property type="protein sequence ID" value="RKP39930.1"/>
    <property type="molecule type" value="Genomic_DNA"/>
</dbReference>
<sequence>MALDDTKNISAEQRELDEFMQQQEGLSQLQGTVRHLTGFCWNQCINSPSTPLDRTERACLQNCVNRFYDSMNIVVQHLSGSQ</sequence>
<dbReference type="Gene3D" id="1.10.287.810">
    <property type="entry name" value="Mitochondrial import inner membrane translocase subunit tim13 like domains"/>
    <property type="match status" value="1"/>
</dbReference>
<dbReference type="Pfam" id="PF02953">
    <property type="entry name" value="zf-Tim10_DDP"/>
    <property type="match status" value="1"/>
</dbReference>
<dbReference type="GO" id="GO:0015031">
    <property type="term" value="P:protein transport"/>
    <property type="evidence" value="ECO:0007669"/>
    <property type="project" value="UniProtKB-KW"/>
</dbReference>
<keyword evidence="2 5" id="KW-0999">Mitochondrion inner membrane</keyword>
<keyword evidence="5" id="KW-0143">Chaperone</keyword>
<dbReference type="InterPro" id="IPR035427">
    <property type="entry name" value="Tim10-like_dom_sf"/>
</dbReference>
<keyword evidence="4 5" id="KW-0811">Translocation</keyword>
<comment type="domain">
    <text evidence="5">The twin CX3C motif contains 4 conserved Cys residues that form 2 disulfide bonds in the mitochondrial intermembrane space.</text>
</comment>
<keyword evidence="2 5" id="KW-0472">Membrane</keyword>
<comment type="subcellular location">
    <subcellularLocation>
        <location evidence="5">Mitochondrion inner membrane</location>
        <topology evidence="5">Peripheral membrane protein</topology>
        <orientation evidence="5">Intermembrane side</orientation>
    </subcellularLocation>
</comment>